<dbReference type="InterPro" id="IPR018280">
    <property type="entry name" value="Ribosomal_uS3_CS"/>
</dbReference>
<dbReference type="SUPFAM" id="SSF54821">
    <property type="entry name" value="Ribosomal protein S3 C-terminal domain"/>
    <property type="match status" value="1"/>
</dbReference>
<dbReference type="Gene3D" id="3.30.1140.32">
    <property type="entry name" value="Ribosomal protein S3, C-terminal domain"/>
    <property type="match status" value="1"/>
</dbReference>
<evidence type="ECO:0000256" key="1">
    <source>
        <dbReference type="ARBA" id="ARBA00010761"/>
    </source>
</evidence>
<proteinExistence type="inferred from homology"/>
<feature type="domain" description="Small ribosomal subunit protein uS3 C-terminal" evidence="7">
    <location>
        <begin position="134"/>
        <end position="216"/>
    </location>
</feature>
<dbReference type="RefSeq" id="YP_009436320.1">
    <property type="nucleotide sequence ID" value="NC_036088.1"/>
</dbReference>
<dbReference type="InterPro" id="IPR005704">
    <property type="entry name" value="Ribosomal_uS3_bac-typ"/>
</dbReference>
<dbReference type="PANTHER" id="PTHR11760:SF19">
    <property type="entry name" value="SMALL RIBOSOMAL SUBUNIT PROTEIN US3C"/>
    <property type="match status" value="1"/>
</dbReference>
<geneLocation type="plastid" evidence="8"/>
<gene>
    <name evidence="8" type="primary">rps3</name>
    <name evidence="8" type="ORF">Cyp_bel1Pt0217</name>
</gene>
<keyword evidence="2" id="KW-0694">RNA-binding</keyword>
<evidence type="ECO:0000259" key="7">
    <source>
        <dbReference type="Pfam" id="PF00189"/>
    </source>
</evidence>
<dbReference type="NCBIfam" id="TIGR01009">
    <property type="entry name" value="rpsC_bact"/>
    <property type="match status" value="1"/>
</dbReference>
<sequence>MGQKINPLGFRLGTPQSHRSRWFAQPKNYSQNLQEDEKLRDYIKNYVQKKFKISSVVEGITRIEIKKEFYVTYILNIKIYTASITLFKENGPQELKELRMNLEKDFYCVNRKIKLAIKRITEPYRYPNIVAEFIAYQLKRRVPYRKAMRMAVELTEEANTKGVRVQMAGRLGGKDIARVDWIQEGRLPLQTVQAKIDYCSYTVRTILGVLGIKIWIFIDGE</sequence>
<dbReference type="GO" id="GO:0003735">
    <property type="term" value="F:structural constituent of ribosome"/>
    <property type="evidence" value="ECO:0007669"/>
    <property type="project" value="InterPro"/>
</dbReference>
<dbReference type="GO" id="GO:0003723">
    <property type="term" value="F:RNA binding"/>
    <property type="evidence" value="ECO:0007669"/>
    <property type="project" value="UniProtKB-KW"/>
</dbReference>
<reference evidence="8" key="1">
    <citation type="journal article" date="2014" name="Proc. Natl. Acad. Sci. U.S.A.">
        <title>The dynamic history of plastid genomes in the Campanulaceae sensu lato is unique among angiosperms.</title>
        <authorList>
            <person name="Knox E.B."/>
        </authorList>
    </citation>
    <scope>NUCLEOTIDE SEQUENCE</scope>
</reference>
<keyword evidence="4 6" id="KW-0687">Ribonucleoprotein</keyword>
<evidence type="ECO:0000256" key="5">
    <source>
        <dbReference type="ARBA" id="ARBA00035154"/>
    </source>
</evidence>
<organism evidence="8">
    <name type="scientific">Cyphia belfastica</name>
    <dbReference type="NCBI Taxonomy" id="2041114"/>
    <lineage>
        <taxon>Eukaryota</taxon>
        <taxon>Viridiplantae</taxon>
        <taxon>Streptophyta</taxon>
        <taxon>Embryophyta</taxon>
        <taxon>Tracheophyta</taxon>
        <taxon>Spermatophyta</taxon>
        <taxon>Magnoliopsida</taxon>
        <taxon>eudicotyledons</taxon>
        <taxon>Gunneridae</taxon>
        <taxon>Pentapetalae</taxon>
        <taxon>asterids</taxon>
        <taxon>campanulids</taxon>
        <taxon>Asterales</taxon>
        <taxon>Campanulaceae</taxon>
        <taxon>Cyphia</taxon>
    </lineage>
</organism>
<name>A0A291F308_9ASTR</name>
<evidence type="ECO:0000256" key="3">
    <source>
        <dbReference type="ARBA" id="ARBA00022980"/>
    </source>
</evidence>
<evidence type="ECO:0000256" key="6">
    <source>
        <dbReference type="RuleBase" id="RU003624"/>
    </source>
</evidence>
<evidence type="ECO:0000313" key="8">
    <source>
        <dbReference type="EMBL" id="ATG26497.1"/>
    </source>
</evidence>
<dbReference type="GO" id="GO:0006412">
    <property type="term" value="P:translation"/>
    <property type="evidence" value="ECO:0007669"/>
    <property type="project" value="InterPro"/>
</dbReference>
<dbReference type="EMBL" id="MF770623">
    <property type="protein sequence ID" value="ATG26497.1"/>
    <property type="molecule type" value="Genomic_DNA"/>
</dbReference>
<keyword evidence="3 6" id="KW-0689">Ribosomal protein</keyword>
<dbReference type="HAMAP" id="MF_01309_B">
    <property type="entry name" value="Ribosomal_uS3_B"/>
    <property type="match status" value="1"/>
</dbReference>
<dbReference type="InterPro" id="IPR001351">
    <property type="entry name" value="Ribosomal_uS3_C"/>
</dbReference>
<dbReference type="SUPFAM" id="SSF54814">
    <property type="entry name" value="Prokaryotic type KH domain (KH-domain type II)"/>
    <property type="match status" value="1"/>
</dbReference>
<dbReference type="PROSITE" id="PS00548">
    <property type="entry name" value="RIBOSOMAL_S3"/>
    <property type="match status" value="1"/>
</dbReference>
<dbReference type="GeneID" id="34728985"/>
<dbReference type="Pfam" id="PF00189">
    <property type="entry name" value="Ribosomal_S3_C"/>
    <property type="match status" value="1"/>
</dbReference>
<dbReference type="GO" id="GO:0022627">
    <property type="term" value="C:cytosolic small ribosomal subunit"/>
    <property type="evidence" value="ECO:0007669"/>
    <property type="project" value="TreeGrafter"/>
</dbReference>
<accession>A0A291F308</accession>
<evidence type="ECO:0000256" key="4">
    <source>
        <dbReference type="ARBA" id="ARBA00023274"/>
    </source>
</evidence>
<dbReference type="InterPro" id="IPR057258">
    <property type="entry name" value="Ribosomal_uS3"/>
</dbReference>
<dbReference type="AlphaFoldDB" id="A0A291F308"/>
<dbReference type="Gene3D" id="3.30.300.20">
    <property type="match status" value="1"/>
</dbReference>
<dbReference type="InterPro" id="IPR036419">
    <property type="entry name" value="Ribosomal_S3_C_sf"/>
</dbReference>
<comment type="similarity">
    <text evidence="1 6">Belongs to the universal ribosomal protein uS3 family.</text>
</comment>
<dbReference type="InterPro" id="IPR009019">
    <property type="entry name" value="KH_sf_prok-type"/>
</dbReference>
<keyword evidence="8" id="KW-0934">Plastid</keyword>
<protein>
    <recommendedName>
        <fullName evidence="5">Small ribosomal subunit protein uS3c</fullName>
    </recommendedName>
</protein>
<reference evidence="8" key="2">
    <citation type="submission" date="2017-08" db="EMBL/GenBank/DDBJ databases">
        <authorList>
            <person name="Knox E.B."/>
        </authorList>
    </citation>
    <scope>NUCLEOTIDE SEQUENCE</scope>
</reference>
<dbReference type="CDD" id="cd02412">
    <property type="entry name" value="KH-II_30S_S3"/>
    <property type="match status" value="1"/>
</dbReference>
<dbReference type="PANTHER" id="PTHR11760">
    <property type="entry name" value="30S/40S RIBOSOMAL PROTEIN S3"/>
    <property type="match status" value="1"/>
</dbReference>
<evidence type="ECO:0000256" key="2">
    <source>
        <dbReference type="ARBA" id="ARBA00022884"/>
    </source>
</evidence>
<dbReference type="InterPro" id="IPR015946">
    <property type="entry name" value="KH_dom-like_a/b"/>
</dbReference>